<feature type="domain" description="Tail spike TSP1/Gp66 N-terminal" evidence="1">
    <location>
        <begin position="143"/>
        <end position="198"/>
    </location>
</feature>
<dbReference type="RefSeq" id="WP_318061601.1">
    <property type="nucleotide sequence ID" value="NZ_JAWPAZ010000004.1"/>
</dbReference>
<accession>A0ABD5H2V3</accession>
<dbReference type="Pfam" id="PF18668">
    <property type="entry name" value="Tail_spike_N"/>
    <property type="match status" value="2"/>
</dbReference>
<comment type="caution">
    <text evidence="2">The sequence shown here is derived from an EMBL/GenBank/DDBJ whole genome shotgun (WGS) entry which is preliminary data.</text>
</comment>
<dbReference type="Gene3D" id="2.10.10.80">
    <property type="match status" value="2"/>
</dbReference>
<evidence type="ECO:0000259" key="1">
    <source>
        <dbReference type="Pfam" id="PF18668"/>
    </source>
</evidence>
<sequence>MATTPTNMPVPSESPRDLKFNAGKIDEFVTSMTQQYIDRFGEAHYTIEGLRWVAQQAIAAFGYITLDSFEDGNALTQPNQVLRLEANGEYYRWDGVFPKKVSAGSTPDSTGGIGVGAWLSVGDATLRPLVINEMKTARFDKTDGFNFYSGFTLNNRKQVAFNSEDGFYYQFLGSLPVTISPGTTPQKNINGGEWLNVGNGTDLAYYGYVSSWGLEDVTDVINGLWLAGREVVIDINCTARQLKLVSGCSIKGLDSELTMTLVPPTSVVSGEESANLYHAPGDGDLSNVSISNLTIDGGRYANPAIQYHHCIGIWASSGEVIKNLNFTHLSMKNAGEDFIKLVCTDADSSISDVSVYSCGFKTDDDKLGLTGYSAPSSGNGIRTITSYDPYASYGDKKICNVKVINCKAKKIRTLTDFKRGTYSSISTIHYTEDMYDCHHSCDGVFNIVIDNITCNTNSNFNEGTSTNFIEIQGEDVIVTNVTGNGNDITKQGIFVTDYGLPEENGVGHNSVNVSLYNIKLLNLLSDGIKVQNGINCTINNITVQGCKGHPVLFTSRSGRVDDAGYKLEGYYNSFDGVNGSGWTNPPKCQGVNFIKGRVVNAQGQDDLYIPGNILREATDEYGAWKNKYLAKNLVANNYLEFTAGSGSNLKWFVNDRTYEEVVYAPSVPPGEPMAVTVSDQSTTALREIYYPPFKARKDDIFYARVWALKGSADNFSIAVQELDSSKNLIGSTTFYGIEMSNVLEWKEFVMKHTVVSSNASYVMIGLIPAGGYNTPANTGTTNLSNLRIGRSPFGVS</sequence>
<dbReference type="InterPro" id="IPR006626">
    <property type="entry name" value="PbH1"/>
</dbReference>
<dbReference type="Proteomes" id="UP001269984">
    <property type="component" value="Unassembled WGS sequence"/>
</dbReference>
<gene>
    <name evidence="2" type="ORF">RYZ90_13415</name>
</gene>
<feature type="domain" description="Tail spike TSP1/Gp66 N-terminal" evidence="1">
    <location>
        <begin position="64"/>
        <end position="123"/>
    </location>
</feature>
<evidence type="ECO:0000313" key="2">
    <source>
        <dbReference type="EMBL" id="MDW2634845.1"/>
    </source>
</evidence>
<protein>
    <recommendedName>
        <fullName evidence="1">Tail spike TSP1/Gp66 N-terminal domain-containing protein</fullName>
    </recommendedName>
</protein>
<dbReference type="EMBL" id="JAWPAZ010000004">
    <property type="protein sequence ID" value="MDW2634845.1"/>
    <property type="molecule type" value="Genomic_DNA"/>
</dbReference>
<dbReference type="SMART" id="SM00710">
    <property type="entry name" value="PbH1"/>
    <property type="match status" value="5"/>
</dbReference>
<reference evidence="2 3" key="1">
    <citation type="submission" date="2023-10" db="EMBL/GenBank/DDBJ databases">
        <title>Fecal carriage and genetic characteristics of carbapenem-resistant Enterobacterales among healthy adults from four provinces of China.</title>
        <authorList>
            <person name="Li Y."/>
            <person name="Zhang R."/>
        </authorList>
    </citation>
    <scope>NUCLEOTIDE SEQUENCE [LARGE SCALE GENOMIC DNA]</scope>
    <source>
        <strain evidence="2 3">HN-71</strain>
    </source>
</reference>
<evidence type="ECO:0000313" key="3">
    <source>
        <dbReference type="Proteomes" id="UP001269984"/>
    </source>
</evidence>
<name>A0ABD5H2V3_9ENTR</name>
<dbReference type="InterPro" id="IPR040775">
    <property type="entry name" value="Tail_spike_N"/>
</dbReference>
<organism evidence="2 3">
    <name type="scientific">Citrobacter portucalensis</name>
    <dbReference type="NCBI Taxonomy" id="1639133"/>
    <lineage>
        <taxon>Bacteria</taxon>
        <taxon>Pseudomonadati</taxon>
        <taxon>Pseudomonadota</taxon>
        <taxon>Gammaproteobacteria</taxon>
        <taxon>Enterobacterales</taxon>
        <taxon>Enterobacteriaceae</taxon>
        <taxon>Citrobacter</taxon>
        <taxon>Citrobacter freundii complex</taxon>
    </lineage>
</organism>
<dbReference type="AlphaFoldDB" id="A0ABD5H2V3"/>
<proteinExistence type="predicted"/>
<dbReference type="InterPro" id="IPR012334">
    <property type="entry name" value="Pectin_lyas_fold"/>
</dbReference>
<dbReference type="Gene3D" id="2.160.20.10">
    <property type="entry name" value="Single-stranded right-handed beta-helix, Pectin lyase-like"/>
    <property type="match status" value="1"/>
</dbReference>